<comment type="caution">
    <text evidence="3">The sequence shown here is derived from an EMBL/GenBank/DDBJ whole genome shotgun (WGS) entry which is preliminary data.</text>
</comment>
<organism evidence="3 4">
    <name type="scientific">Streptomyces montanus</name>
    <dbReference type="NCBI Taxonomy" id="2580423"/>
    <lineage>
        <taxon>Bacteria</taxon>
        <taxon>Bacillati</taxon>
        <taxon>Actinomycetota</taxon>
        <taxon>Actinomycetes</taxon>
        <taxon>Kitasatosporales</taxon>
        <taxon>Streptomycetaceae</taxon>
        <taxon>Streptomyces</taxon>
    </lineage>
</organism>
<dbReference type="GO" id="GO:0006012">
    <property type="term" value="P:galactose metabolic process"/>
    <property type="evidence" value="ECO:0007669"/>
    <property type="project" value="InterPro"/>
</dbReference>
<gene>
    <name evidence="3" type="ORF">FE633_05880</name>
</gene>
<reference evidence="3 4" key="1">
    <citation type="submission" date="2019-05" db="EMBL/GenBank/DDBJ databases">
        <title>Streptomyces sp. NEAU-C151, a novel actinomycete isolated from soil.</title>
        <authorList>
            <person name="Han L."/>
            <person name="Jiang H."/>
        </authorList>
    </citation>
    <scope>NUCLEOTIDE SEQUENCE [LARGE SCALE GENOMIC DNA]</scope>
    <source>
        <strain evidence="3 4">NEAU-C151</strain>
    </source>
</reference>
<dbReference type="InterPro" id="IPR013738">
    <property type="entry name" value="Beta_galactosidase_Trimer"/>
</dbReference>
<dbReference type="Gene3D" id="3.40.50.880">
    <property type="match status" value="1"/>
</dbReference>
<dbReference type="GO" id="GO:0004565">
    <property type="term" value="F:beta-galactosidase activity"/>
    <property type="evidence" value="ECO:0007669"/>
    <property type="project" value="InterPro"/>
</dbReference>
<feature type="domain" description="Beta-galactosidase C-terminal" evidence="2">
    <location>
        <begin position="117"/>
        <end position="173"/>
    </location>
</feature>
<dbReference type="PANTHER" id="PTHR36447:SF1">
    <property type="entry name" value="BETA-GALACTOSIDASE GANA"/>
    <property type="match status" value="1"/>
</dbReference>
<dbReference type="InterPro" id="IPR013739">
    <property type="entry name" value="Beta_galactosidase_C"/>
</dbReference>
<protein>
    <recommendedName>
        <fullName evidence="5">Beta-galactosidase</fullName>
    </recommendedName>
</protein>
<dbReference type="EMBL" id="VBZC01000005">
    <property type="protein sequence ID" value="TLS47081.1"/>
    <property type="molecule type" value="Genomic_DNA"/>
</dbReference>
<evidence type="ECO:0000313" key="3">
    <source>
        <dbReference type="EMBL" id="TLS47081.1"/>
    </source>
</evidence>
<proteinExistence type="predicted"/>
<name>A0A5R9FUH3_9ACTN</name>
<accession>A0A5R9FUH3</accession>
<dbReference type="AlphaFoldDB" id="A0A5R9FUH3"/>
<evidence type="ECO:0000259" key="2">
    <source>
        <dbReference type="Pfam" id="PF08533"/>
    </source>
</evidence>
<dbReference type="InterPro" id="IPR003476">
    <property type="entry name" value="Glyco_hydro_42"/>
</dbReference>
<dbReference type="InterPro" id="IPR013780">
    <property type="entry name" value="Glyco_hydro_b"/>
</dbReference>
<dbReference type="Pfam" id="PF08532">
    <property type="entry name" value="Glyco_hydro_42M"/>
    <property type="match status" value="1"/>
</dbReference>
<dbReference type="InterPro" id="IPR029062">
    <property type="entry name" value="Class_I_gatase-like"/>
</dbReference>
<keyword evidence="4" id="KW-1185">Reference proteome</keyword>
<evidence type="ECO:0000259" key="1">
    <source>
        <dbReference type="Pfam" id="PF08532"/>
    </source>
</evidence>
<sequence>MRQPAYPGAFRTLIGGCIDEYWPARDGETFEVRFADGTIVRAHWWQDSIHPETADVIASYTSGHLSGRAAILDHAVGDGRVLYIGTRLPADPLRDTVLAAVADAGVRPLVTEAPAFVEVARRTSGEAAFLFLLNHSETDTAHIPLPEEGFDLISGKETGGSITLAPLDLAVVRTALADVRSS</sequence>
<dbReference type="PANTHER" id="PTHR36447">
    <property type="entry name" value="BETA-GALACTOSIDASE GANA"/>
    <property type="match status" value="1"/>
</dbReference>
<dbReference type="Pfam" id="PF08533">
    <property type="entry name" value="Glyco_hydro_42C"/>
    <property type="match status" value="1"/>
</dbReference>
<evidence type="ECO:0000313" key="4">
    <source>
        <dbReference type="Proteomes" id="UP000305906"/>
    </source>
</evidence>
<dbReference type="SUPFAM" id="SSF52317">
    <property type="entry name" value="Class I glutamine amidotransferase-like"/>
    <property type="match status" value="1"/>
</dbReference>
<dbReference type="Proteomes" id="UP000305906">
    <property type="component" value="Unassembled WGS sequence"/>
</dbReference>
<dbReference type="Gene3D" id="2.60.40.1180">
    <property type="entry name" value="Golgi alpha-mannosidase II"/>
    <property type="match status" value="1"/>
</dbReference>
<feature type="domain" description="Beta-galactosidase trimerisation" evidence="1">
    <location>
        <begin position="5"/>
        <end position="106"/>
    </location>
</feature>
<evidence type="ECO:0008006" key="5">
    <source>
        <dbReference type="Google" id="ProtNLM"/>
    </source>
</evidence>